<dbReference type="AlphaFoldDB" id="A0AAD9PZG4"/>
<organism evidence="5 6">
    <name type="scientific">Acropora cervicornis</name>
    <name type="common">Staghorn coral</name>
    <dbReference type="NCBI Taxonomy" id="6130"/>
    <lineage>
        <taxon>Eukaryota</taxon>
        <taxon>Metazoa</taxon>
        <taxon>Cnidaria</taxon>
        <taxon>Anthozoa</taxon>
        <taxon>Hexacorallia</taxon>
        <taxon>Scleractinia</taxon>
        <taxon>Astrocoeniina</taxon>
        <taxon>Acroporidae</taxon>
        <taxon>Acropora</taxon>
    </lineage>
</organism>
<protein>
    <submittedName>
        <fullName evidence="5">Heat shock protein 75 kDa</fullName>
    </submittedName>
</protein>
<keyword evidence="6" id="KW-1185">Reference proteome</keyword>
<gene>
    <name evidence="5" type="ORF">P5673_026948</name>
</gene>
<dbReference type="EMBL" id="JARQWQ010000091">
    <property type="protein sequence ID" value="KAK2551952.1"/>
    <property type="molecule type" value="Genomic_DNA"/>
</dbReference>
<dbReference type="Proteomes" id="UP001249851">
    <property type="component" value="Unassembled WGS sequence"/>
</dbReference>
<proteinExistence type="inferred from homology"/>
<accession>A0AAD9PZG4</accession>
<name>A0AAD9PZG4_ACRCE</name>
<evidence type="ECO:0000256" key="2">
    <source>
        <dbReference type="ARBA" id="ARBA00022741"/>
    </source>
</evidence>
<dbReference type="GO" id="GO:0016887">
    <property type="term" value="F:ATP hydrolysis activity"/>
    <property type="evidence" value="ECO:0007669"/>
    <property type="project" value="InterPro"/>
</dbReference>
<comment type="similarity">
    <text evidence="1">Belongs to the heat shock protein 90 family.</text>
</comment>
<dbReference type="InterPro" id="IPR036890">
    <property type="entry name" value="HATPase_C_sf"/>
</dbReference>
<evidence type="ECO:0000313" key="6">
    <source>
        <dbReference type="Proteomes" id="UP001249851"/>
    </source>
</evidence>
<reference evidence="5" key="1">
    <citation type="journal article" date="2023" name="G3 (Bethesda)">
        <title>Whole genome assembly and annotation of the endangered Caribbean coral Acropora cervicornis.</title>
        <authorList>
            <person name="Selwyn J.D."/>
            <person name="Vollmer S.V."/>
        </authorList>
    </citation>
    <scope>NUCLEOTIDE SEQUENCE</scope>
    <source>
        <strain evidence="5">K2</strain>
    </source>
</reference>
<keyword evidence="4" id="KW-0143">Chaperone</keyword>
<evidence type="ECO:0000256" key="4">
    <source>
        <dbReference type="ARBA" id="ARBA00023186"/>
    </source>
</evidence>
<dbReference type="InterPro" id="IPR001404">
    <property type="entry name" value="Hsp90_fam"/>
</dbReference>
<evidence type="ECO:0000256" key="3">
    <source>
        <dbReference type="ARBA" id="ARBA00022840"/>
    </source>
</evidence>
<evidence type="ECO:0000313" key="5">
    <source>
        <dbReference type="EMBL" id="KAK2551952.1"/>
    </source>
</evidence>
<comment type="caution">
    <text evidence="5">The sequence shown here is derived from an EMBL/GenBank/DDBJ whole genome shotgun (WGS) entry which is preliminary data.</text>
</comment>
<dbReference type="GO" id="GO:0005524">
    <property type="term" value="F:ATP binding"/>
    <property type="evidence" value="ECO:0007669"/>
    <property type="project" value="UniProtKB-KW"/>
</dbReference>
<reference evidence="5" key="2">
    <citation type="journal article" date="2023" name="Science">
        <title>Genomic signatures of disease resistance in endangered staghorn corals.</title>
        <authorList>
            <person name="Vollmer S.V."/>
            <person name="Selwyn J.D."/>
            <person name="Despard B.A."/>
            <person name="Roesel C.L."/>
        </authorList>
    </citation>
    <scope>NUCLEOTIDE SEQUENCE</scope>
    <source>
        <strain evidence="5">K2</strain>
    </source>
</reference>
<dbReference type="GO" id="GO:0140662">
    <property type="term" value="F:ATP-dependent protein folding chaperone"/>
    <property type="evidence" value="ECO:0007669"/>
    <property type="project" value="InterPro"/>
</dbReference>
<dbReference type="SUPFAM" id="SSF55874">
    <property type="entry name" value="ATPase domain of HSP90 chaperone/DNA topoisomerase II/histidine kinase"/>
    <property type="match status" value="1"/>
</dbReference>
<dbReference type="PANTHER" id="PTHR11528">
    <property type="entry name" value="HEAT SHOCK PROTEIN 90 FAMILY MEMBER"/>
    <property type="match status" value="1"/>
</dbReference>
<dbReference type="Gene3D" id="3.30.565.10">
    <property type="entry name" value="Histidine kinase-like ATPase, C-terminal domain"/>
    <property type="match status" value="1"/>
</dbReference>
<keyword evidence="2" id="KW-0547">Nucleotide-binding</keyword>
<sequence length="182" mass="19858">MSIVTFCICCSQVFIREIVSNASDALEKLKYQVMIGEAVADSNLPLQINICTDQESKTLTIMDHGVGMTEKEVIDNLGTIARSGSKEFLQNLEEQGKSDSEAKSIIGQFGVGFYSAFMVADKVDVFTRSYAPGSEGLVWTSDGSGAFDMARAKNVSRGTKVMIHLKDEYKNFSIKTVVEGLS</sequence>
<keyword evidence="3" id="KW-0067">ATP-binding</keyword>
<keyword evidence="5" id="KW-0346">Stress response</keyword>
<dbReference type="InterPro" id="IPR020575">
    <property type="entry name" value="Hsp90_N"/>
</dbReference>
<dbReference type="PRINTS" id="PR00775">
    <property type="entry name" value="HEATSHOCK90"/>
</dbReference>
<evidence type="ECO:0000256" key="1">
    <source>
        <dbReference type="ARBA" id="ARBA00008239"/>
    </source>
</evidence>
<dbReference type="Pfam" id="PF13589">
    <property type="entry name" value="HATPase_c_3"/>
    <property type="match status" value="1"/>
</dbReference>
<dbReference type="CDD" id="cd16927">
    <property type="entry name" value="HATPase_Hsp90-like"/>
    <property type="match status" value="1"/>
</dbReference>
<dbReference type="GO" id="GO:0051082">
    <property type="term" value="F:unfolded protein binding"/>
    <property type="evidence" value="ECO:0007669"/>
    <property type="project" value="InterPro"/>
</dbReference>